<comment type="subunit">
    <text evidence="7 9">Part of the 50S ribosomal subunit. Forms a cluster with proteins L14 and L19.</text>
</comment>
<gene>
    <name evidence="7" type="primary">rplC</name>
    <name evidence="10" type="ORF">COW24_02785</name>
</gene>
<evidence type="ECO:0000256" key="1">
    <source>
        <dbReference type="ARBA" id="ARBA00006540"/>
    </source>
</evidence>
<dbReference type="FunFam" id="2.40.30.10:FF:000004">
    <property type="entry name" value="50S ribosomal protein L3"/>
    <property type="match status" value="1"/>
</dbReference>
<comment type="caution">
    <text evidence="10">The sequence shown here is derived from an EMBL/GenBank/DDBJ whole genome shotgun (WGS) entry which is preliminary data.</text>
</comment>
<dbReference type="PANTHER" id="PTHR11229">
    <property type="entry name" value="50S RIBOSOMAL PROTEIN L3"/>
    <property type="match status" value="1"/>
</dbReference>
<dbReference type="GO" id="GO:0019843">
    <property type="term" value="F:rRNA binding"/>
    <property type="evidence" value="ECO:0007669"/>
    <property type="project" value="UniProtKB-UniRule"/>
</dbReference>
<protein>
    <recommendedName>
        <fullName evidence="6 7">Large ribosomal subunit protein uL3</fullName>
    </recommendedName>
</protein>
<comment type="similarity">
    <text evidence="1 7 8">Belongs to the universal ribosomal protein uL3 family.</text>
</comment>
<dbReference type="InterPro" id="IPR009000">
    <property type="entry name" value="Transl_B-barrel_sf"/>
</dbReference>
<evidence type="ECO:0000313" key="10">
    <source>
        <dbReference type="EMBL" id="PIW36860.1"/>
    </source>
</evidence>
<dbReference type="GO" id="GO:0003735">
    <property type="term" value="F:structural constituent of ribosome"/>
    <property type="evidence" value="ECO:0007669"/>
    <property type="project" value="UniProtKB-UniRule"/>
</dbReference>
<dbReference type="SUPFAM" id="SSF50447">
    <property type="entry name" value="Translation proteins"/>
    <property type="match status" value="1"/>
</dbReference>
<organism evidence="10 11">
    <name type="scientific">Candidatus Kerfeldbacteria bacterium CG15_BIG_FIL_POST_REV_8_21_14_020_45_12</name>
    <dbReference type="NCBI Taxonomy" id="2014247"/>
    <lineage>
        <taxon>Bacteria</taxon>
        <taxon>Candidatus Kerfeldiibacteriota</taxon>
    </lineage>
</organism>
<dbReference type="GO" id="GO:0022625">
    <property type="term" value="C:cytosolic large ribosomal subunit"/>
    <property type="evidence" value="ECO:0007669"/>
    <property type="project" value="TreeGrafter"/>
</dbReference>
<comment type="function">
    <text evidence="7 9">One of the primary rRNA binding proteins, it binds directly near the 3'-end of the 23S rRNA, where it nucleates assembly of the 50S subunit.</text>
</comment>
<proteinExistence type="inferred from homology"/>
<evidence type="ECO:0000256" key="5">
    <source>
        <dbReference type="ARBA" id="ARBA00023274"/>
    </source>
</evidence>
<reference evidence="10 11" key="1">
    <citation type="submission" date="2017-09" db="EMBL/GenBank/DDBJ databases">
        <title>Depth-based differentiation of microbial function through sediment-hosted aquifers and enrichment of novel symbionts in the deep terrestrial subsurface.</title>
        <authorList>
            <person name="Probst A.J."/>
            <person name="Ladd B."/>
            <person name="Jarett J.K."/>
            <person name="Geller-Mcgrath D.E."/>
            <person name="Sieber C.M."/>
            <person name="Emerson J.B."/>
            <person name="Anantharaman K."/>
            <person name="Thomas B.C."/>
            <person name="Malmstrom R."/>
            <person name="Stieglmeier M."/>
            <person name="Klingl A."/>
            <person name="Woyke T."/>
            <person name="Ryan C.M."/>
            <person name="Banfield J.F."/>
        </authorList>
    </citation>
    <scope>NUCLEOTIDE SEQUENCE [LARGE SCALE GENOMIC DNA]</scope>
    <source>
        <strain evidence="10">CG15_BIG_FIL_POST_REV_8_21_14_020_45_12</strain>
    </source>
</reference>
<dbReference type="NCBIfam" id="TIGR03625">
    <property type="entry name" value="L3_bact"/>
    <property type="match status" value="1"/>
</dbReference>
<keyword evidence="2 7" id="KW-0699">rRNA-binding</keyword>
<name>A0A2M7H3Q3_9BACT</name>
<accession>A0A2M7H3Q3</accession>
<keyword evidence="5 7" id="KW-0687">Ribonucleoprotein</keyword>
<sequence>MKFMIAKKIEMSQVFREDGVVVPVTVLEAGPIVVTQVKDTEVDGYQAVQVGFGTRKAKNISKPVLGHLKDLGPFSVLQEFRTEGSETGYERGQQITAEVFEAGDMVDVCGVSIGRGFAGVVKRHGFHGSPASHGHKDQLRMPGSIGAGEPQRVFKGTRMGGQMGNVGSTVKNLEIIEVDPATNRIMVKGAVPGAAGSVVRIMAAKNSRKK</sequence>
<evidence type="ECO:0000256" key="3">
    <source>
        <dbReference type="ARBA" id="ARBA00022884"/>
    </source>
</evidence>
<evidence type="ECO:0000256" key="9">
    <source>
        <dbReference type="RuleBase" id="RU003906"/>
    </source>
</evidence>
<dbReference type="PANTHER" id="PTHR11229:SF16">
    <property type="entry name" value="LARGE RIBOSOMAL SUBUNIT PROTEIN UL3C"/>
    <property type="match status" value="1"/>
</dbReference>
<evidence type="ECO:0000256" key="2">
    <source>
        <dbReference type="ARBA" id="ARBA00022730"/>
    </source>
</evidence>
<evidence type="ECO:0000256" key="7">
    <source>
        <dbReference type="HAMAP-Rule" id="MF_01325"/>
    </source>
</evidence>
<dbReference type="Pfam" id="PF00297">
    <property type="entry name" value="Ribosomal_L3"/>
    <property type="match status" value="1"/>
</dbReference>
<evidence type="ECO:0000256" key="6">
    <source>
        <dbReference type="ARBA" id="ARBA00035243"/>
    </source>
</evidence>
<dbReference type="Gene3D" id="2.40.30.10">
    <property type="entry name" value="Translation factors"/>
    <property type="match status" value="1"/>
</dbReference>
<evidence type="ECO:0000313" key="11">
    <source>
        <dbReference type="Proteomes" id="UP000230292"/>
    </source>
</evidence>
<dbReference type="HAMAP" id="MF_01325_B">
    <property type="entry name" value="Ribosomal_uL3_B"/>
    <property type="match status" value="1"/>
</dbReference>
<dbReference type="AlphaFoldDB" id="A0A2M7H3Q3"/>
<dbReference type="InterPro" id="IPR000597">
    <property type="entry name" value="Ribosomal_uL3"/>
</dbReference>
<keyword evidence="3 7" id="KW-0694">RNA-binding</keyword>
<dbReference type="FunFam" id="3.30.160.810:FF:000001">
    <property type="entry name" value="50S ribosomal protein L3"/>
    <property type="match status" value="1"/>
</dbReference>
<evidence type="ECO:0000256" key="8">
    <source>
        <dbReference type="RuleBase" id="RU003905"/>
    </source>
</evidence>
<dbReference type="EMBL" id="PFGC01000037">
    <property type="protein sequence ID" value="PIW36860.1"/>
    <property type="molecule type" value="Genomic_DNA"/>
</dbReference>
<dbReference type="PROSITE" id="PS00474">
    <property type="entry name" value="RIBOSOMAL_L3"/>
    <property type="match status" value="1"/>
</dbReference>
<dbReference type="Proteomes" id="UP000230292">
    <property type="component" value="Unassembled WGS sequence"/>
</dbReference>
<dbReference type="InterPro" id="IPR019927">
    <property type="entry name" value="Ribosomal_uL3_bac/org-type"/>
</dbReference>
<dbReference type="InterPro" id="IPR019926">
    <property type="entry name" value="Ribosomal_uL3_CS"/>
</dbReference>
<dbReference type="Gene3D" id="3.30.160.810">
    <property type="match status" value="1"/>
</dbReference>
<evidence type="ECO:0000256" key="4">
    <source>
        <dbReference type="ARBA" id="ARBA00022980"/>
    </source>
</evidence>
<dbReference type="GO" id="GO:0006412">
    <property type="term" value="P:translation"/>
    <property type="evidence" value="ECO:0007669"/>
    <property type="project" value="UniProtKB-UniRule"/>
</dbReference>
<keyword evidence="4 7" id="KW-0689">Ribosomal protein</keyword>